<comment type="caution">
    <text evidence="2">The sequence shown here is derived from an EMBL/GenBank/DDBJ whole genome shotgun (WGS) entry which is preliminary data.</text>
</comment>
<keyword evidence="3" id="KW-1185">Reference proteome</keyword>
<accession>A0A8S1BDG3</accession>
<evidence type="ECO:0000313" key="2">
    <source>
        <dbReference type="EMBL" id="CAB3257892.1"/>
    </source>
</evidence>
<protein>
    <recommendedName>
        <fullName evidence="1">DUF4746 domain-containing protein</fullName>
    </recommendedName>
</protein>
<dbReference type="EMBL" id="CADEBC010000594">
    <property type="protein sequence ID" value="CAB3257892.1"/>
    <property type="molecule type" value="Genomic_DNA"/>
</dbReference>
<dbReference type="AlphaFoldDB" id="A0A8S1BDG3"/>
<dbReference type="Proteomes" id="UP000494106">
    <property type="component" value="Unassembled WGS sequence"/>
</dbReference>
<name>A0A8S1BDG3_ARCPL</name>
<sequence>MKVTKCFRGVDMVRFGAIAKREIQLYQQEQNGFEEERQLYELDEPTPDELEWMADRQREKQEEAVSTTSRRIARQAVRKRHRAELMVPHLTDLNFVLYWPHCLHAHPELYERWDFNNIVMVGRELIDITDEVAADIFYEGDAPLNEASLHKLQSGPALALCLRLLNVQSTDFAALTRKILYEDVAVAPHDETKPIEGDLPLITAYDYYKTYSVSREEILQQRHEETNRMREELKEKRIRRLSEMRRLAFQAIEEAVLAKRTEREQHKLELLKSGNLEALQKLEDRPVDDEVDIVVPKELEDEEDCLSVEDDPDEYFPPPGLLIPGFYAPPNEIAKVNGLAMLFPKLVRERVIPQAECLPPHVLVMLEITKRQKALETITPYKNAVIHMGIFKATGPYHSVHIAYTVKQFETLDKVSWNLDDLKIAFMLSVERDVPLLQLVDLNPFYVSRDAFIGEEECAAMFPVDYSDDYDGFEDFANDGTS</sequence>
<organism evidence="2 3">
    <name type="scientific">Arctia plantaginis</name>
    <name type="common">Wood tiger moth</name>
    <name type="synonym">Phalaena plantaginis</name>
    <dbReference type="NCBI Taxonomy" id="874455"/>
    <lineage>
        <taxon>Eukaryota</taxon>
        <taxon>Metazoa</taxon>
        <taxon>Ecdysozoa</taxon>
        <taxon>Arthropoda</taxon>
        <taxon>Hexapoda</taxon>
        <taxon>Insecta</taxon>
        <taxon>Pterygota</taxon>
        <taxon>Neoptera</taxon>
        <taxon>Endopterygota</taxon>
        <taxon>Lepidoptera</taxon>
        <taxon>Glossata</taxon>
        <taxon>Ditrysia</taxon>
        <taxon>Noctuoidea</taxon>
        <taxon>Erebidae</taxon>
        <taxon>Arctiinae</taxon>
        <taxon>Arctia</taxon>
    </lineage>
</organism>
<evidence type="ECO:0000259" key="1">
    <source>
        <dbReference type="Pfam" id="PF15928"/>
    </source>
</evidence>
<dbReference type="InterPro" id="IPR031827">
    <property type="entry name" value="DUF4746"/>
</dbReference>
<gene>
    <name evidence="2" type="ORF">APLA_LOCUS16242</name>
</gene>
<feature type="domain" description="DUF4746" evidence="1">
    <location>
        <begin position="150"/>
        <end position="470"/>
    </location>
</feature>
<proteinExistence type="predicted"/>
<evidence type="ECO:0000313" key="3">
    <source>
        <dbReference type="Proteomes" id="UP000494106"/>
    </source>
</evidence>
<dbReference type="Pfam" id="PF15928">
    <property type="entry name" value="DUF4746"/>
    <property type="match status" value="1"/>
</dbReference>
<dbReference type="OrthoDB" id="10263751at2759"/>
<reference evidence="2 3" key="1">
    <citation type="submission" date="2020-04" db="EMBL/GenBank/DDBJ databases">
        <authorList>
            <person name="Wallbank WR R."/>
            <person name="Pardo Diaz C."/>
            <person name="Kozak K."/>
            <person name="Martin S."/>
            <person name="Jiggins C."/>
            <person name="Moest M."/>
            <person name="Warren A I."/>
            <person name="Byers J.R.P. K."/>
            <person name="Montejo-Kovacevich G."/>
            <person name="Yen C E."/>
        </authorList>
    </citation>
    <scope>NUCLEOTIDE SEQUENCE [LARGE SCALE GENOMIC DNA]</scope>
</reference>